<dbReference type="Gene3D" id="3.30.70.1660">
    <property type="match status" value="1"/>
</dbReference>
<reference evidence="11 12" key="1">
    <citation type="submission" date="2019-12" db="EMBL/GenBank/DDBJ databases">
        <title>Genomic-based taxomic classification of the family Erythrobacteraceae.</title>
        <authorList>
            <person name="Xu L."/>
        </authorList>
    </citation>
    <scope>NUCLEOTIDE SEQUENCE [LARGE SCALE GENOMIC DNA]</scope>
    <source>
        <strain evidence="11 12">LMG 29519</strain>
    </source>
</reference>
<feature type="coiled-coil region" evidence="9">
    <location>
        <begin position="45"/>
        <end position="92"/>
    </location>
</feature>
<dbReference type="RefSeq" id="WP_160617642.1">
    <property type="nucleotide sequence ID" value="NZ_WTYR01000001.1"/>
</dbReference>
<evidence type="ECO:0000256" key="7">
    <source>
        <dbReference type="HAMAP-Rule" id="MF_00093"/>
    </source>
</evidence>
<dbReference type="InterPro" id="IPR045853">
    <property type="entry name" value="Pep_chain_release_fac_I_sf"/>
</dbReference>
<dbReference type="FunFam" id="3.30.160.20:FF:000004">
    <property type="entry name" value="Peptide chain release factor 1"/>
    <property type="match status" value="1"/>
</dbReference>
<accession>A0A6I4U5S3</accession>
<name>A0A6I4U5S3_9SPHN</name>
<dbReference type="EMBL" id="WTYR01000001">
    <property type="protein sequence ID" value="MXP11076.1"/>
    <property type="molecule type" value="Genomic_DNA"/>
</dbReference>
<dbReference type="InterPro" id="IPR004373">
    <property type="entry name" value="RF-1"/>
</dbReference>
<dbReference type="AlphaFoldDB" id="A0A6I4U5S3"/>
<dbReference type="Gene3D" id="3.30.160.20">
    <property type="match status" value="1"/>
</dbReference>
<dbReference type="SUPFAM" id="SSF75620">
    <property type="entry name" value="Release factor"/>
    <property type="match status" value="1"/>
</dbReference>
<dbReference type="NCBIfam" id="TIGR00019">
    <property type="entry name" value="prfA"/>
    <property type="match status" value="1"/>
</dbReference>
<dbReference type="OrthoDB" id="9806673at2"/>
<evidence type="ECO:0000256" key="4">
    <source>
        <dbReference type="ARBA" id="ARBA00022481"/>
    </source>
</evidence>
<dbReference type="SMART" id="SM00937">
    <property type="entry name" value="PCRF"/>
    <property type="match status" value="1"/>
</dbReference>
<dbReference type="PANTHER" id="PTHR43804">
    <property type="entry name" value="LD18447P"/>
    <property type="match status" value="1"/>
</dbReference>
<evidence type="ECO:0000256" key="3">
    <source>
        <dbReference type="ARBA" id="ARBA00010835"/>
    </source>
</evidence>
<comment type="caution">
    <text evidence="11">The sequence shown here is derived from an EMBL/GenBank/DDBJ whole genome shotgun (WGS) entry which is preliminary data.</text>
</comment>
<dbReference type="NCBIfam" id="NF001859">
    <property type="entry name" value="PRK00591.1"/>
    <property type="match status" value="1"/>
</dbReference>
<dbReference type="InterPro" id="IPR050057">
    <property type="entry name" value="Prokaryotic/Mito_RF"/>
</dbReference>
<sequence>MTIPAERLDQIANRFAELEARMASGTLEGEEFVSASRDYAELEPVAKIASEVKAMRAEMADLSELVSDPEMKALAEEELAELKAKLPDAERRLAAAMLPRDSADAKPAMLEIRAGTGGDEAALFAGDLYRMYEGYAAERGWKVEPVSMSASDVGGFKEIVANVKGTGVFAKLKFESGVHRVQRVPVTESGGRIHTSAATVAVLPEADEVDIQIDPTDLKIDTYRASGAGGQHVNTTDSAIRITHLPTDTVVTCQDGRSQHKNREKAMQVLRARLFEKQRDALEGAEAEARKAMVGSGDRSERIRTYNFPQGRVTDHRIGLTLQKLPQILEGPGLAEVIDTLIAEDEAKRLAAMEE</sequence>
<keyword evidence="9" id="KW-0175">Coiled coil</keyword>
<comment type="function">
    <text evidence="1 7">Peptide chain release factor 1 directs the termination of translation in response to the peptide chain termination codons UAG and UAA.</text>
</comment>
<dbReference type="PANTHER" id="PTHR43804:SF7">
    <property type="entry name" value="LD18447P"/>
    <property type="match status" value="1"/>
</dbReference>
<organism evidence="11 12">
    <name type="scientific">Alteriqipengyuania halimionae</name>
    <dbReference type="NCBI Taxonomy" id="1926630"/>
    <lineage>
        <taxon>Bacteria</taxon>
        <taxon>Pseudomonadati</taxon>
        <taxon>Pseudomonadota</taxon>
        <taxon>Alphaproteobacteria</taxon>
        <taxon>Sphingomonadales</taxon>
        <taxon>Erythrobacteraceae</taxon>
        <taxon>Alteriqipengyuania</taxon>
    </lineage>
</organism>
<protein>
    <recommendedName>
        <fullName evidence="7 8">Peptide chain release factor 1</fullName>
        <shortName evidence="7">RF-1</shortName>
    </recommendedName>
</protein>
<dbReference type="Proteomes" id="UP000429229">
    <property type="component" value="Unassembled WGS sequence"/>
</dbReference>
<dbReference type="FunFam" id="3.30.70.1660:FF:000002">
    <property type="entry name" value="Peptide chain release factor 1"/>
    <property type="match status" value="1"/>
</dbReference>
<dbReference type="PROSITE" id="PS00745">
    <property type="entry name" value="RF_PROK_I"/>
    <property type="match status" value="1"/>
</dbReference>
<evidence type="ECO:0000313" key="11">
    <source>
        <dbReference type="EMBL" id="MXP11076.1"/>
    </source>
</evidence>
<keyword evidence="5 7" id="KW-0963">Cytoplasm</keyword>
<evidence type="ECO:0000256" key="6">
    <source>
        <dbReference type="ARBA" id="ARBA00022917"/>
    </source>
</evidence>
<dbReference type="Pfam" id="PF00472">
    <property type="entry name" value="RF-1"/>
    <property type="match status" value="1"/>
</dbReference>
<dbReference type="HAMAP" id="MF_00093">
    <property type="entry name" value="Rel_fac_1"/>
    <property type="match status" value="1"/>
</dbReference>
<dbReference type="InterPro" id="IPR005139">
    <property type="entry name" value="PCRF"/>
</dbReference>
<dbReference type="FunFam" id="3.30.70.1660:FF:000004">
    <property type="entry name" value="Peptide chain release factor 1"/>
    <property type="match status" value="1"/>
</dbReference>
<evidence type="ECO:0000256" key="1">
    <source>
        <dbReference type="ARBA" id="ARBA00002986"/>
    </source>
</evidence>
<comment type="similarity">
    <text evidence="3 7">Belongs to the prokaryotic/mitochondrial release factor family.</text>
</comment>
<comment type="PTM">
    <text evidence="7">Methylated by PrmC. Methylation increases the termination efficiency of RF1.</text>
</comment>
<dbReference type="Gene3D" id="6.10.140.1950">
    <property type="match status" value="1"/>
</dbReference>
<feature type="modified residue" description="N5-methylglutamine" evidence="7">
    <location>
        <position position="231"/>
    </location>
</feature>
<keyword evidence="6 7" id="KW-0648">Protein biosynthesis</keyword>
<evidence type="ECO:0000256" key="2">
    <source>
        <dbReference type="ARBA" id="ARBA00004496"/>
    </source>
</evidence>
<evidence type="ECO:0000259" key="10">
    <source>
        <dbReference type="PROSITE" id="PS00745"/>
    </source>
</evidence>
<keyword evidence="12" id="KW-1185">Reference proteome</keyword>
<evidence type="ECO:0000256" key="5">
    <source>
        <dbReference type="ARBA" id="ARBA00022490"/>
    </source>
</evidence>
<dbReference type="Pfam" id="PF03462">
    <property type="entry name" value="PCRF"/>
    <property type="match status" value="1"/>
</dbReference>
<dbReference type="GO" id="GO:0016149">
    <property type="term" value="F:translation release factor activity, codon specific"/>
    <property type="evidence" value="ECO:0007669"/>
    <property type="project" value="UniProtKB-UniRule"/>
</dbReference>
<dbReference type="InterPro" id="IPR000352">
    <property type="entry name" value="Pep_chain_release_fac_I"/>
</dbReference>
<proteinExistence type="inferred from homology"/>
<dbReference type="GO" id="GO:0005829">
    <property type="term" value="C:cytosol"/>
    <property type="evidence" value="ECO:0007669"/>
    <property type="project" value="UniProtKB-ARBA"/>
</dbReference>
<evidence type="ECO:0000313" key="12">
    <source>
        <dbReference type="Proteomes" id="UP000429229"/>
    </source>
</evidence>
<feature type="domain" description="Prokaryotic-type class I peptide chain release factors" evidence="10">
    <location>
        <begin position="224"/>
        <end position="240"/>
    </location>
</feature>
<gene>
    <name evidence="7 11" type="primary">prfA</name>
    <name evidence="11" type="ORF">GRI68_12885</name>
</gene>
<evidence type="ECO:0000256" key="8">
    <source>
        <dbReference type="NCBIfam" id="TIGR00019"/>
    </source>
</evidence>
<comment type="subcellular location">
    <subcellularLocation>
        <location evidence="2 7">Cytoplasm</location>
    </subcellularLocation>
</comment>
<evidence type="ECO:0000256" key="9">
    <source>
        <dbReference type="SAM" id="Coils"/>
    </source>
</evidence>
<keyword evidence="4 7" id="KW-0488">Methylation</keyword>